<dbReference type="Proteomes" id="UP000242310">
    <property type="component" value="Unassembled WGS sequence"/>
</dbReference>
<reference evidence="1 2" key="1">
    <citation type="submission" date="2018-03" db="EMBL/GenBank/DDBJ databases">
        <title>Genomic Encyclopedia of Type Strains, Phase III (KMG-III): the genomes of soil and plant-associated and newly described type strains.</title>
        <authorList>
            <person name="Whitman W."/>
        </authorList>
    </citation>
    <scope>NUCLEOTIDE SEQUENCE [LARGE SCALE GENOMIC DNA]</scope>
    <source>
        <strain evidence="1 2">CGMCC 1.07653</strain>
    </source>
</reference>
<name>A0A2P8HW39_9BACI</name>
<evidence type="ECO:0000313" key="1">
    <source>
        <dbReference type="EMBL" id="PSL50452.1"/>
    </source>
</evidence>
<comment type="caution">
    <text evidence="1">The sequence shown here is derived from an EMBL/GenBank/DDBJ whole genome shotgun (WGS) entry which is preliminary data.</text>
</comment>
<protein>
    <submittedName>
        <fullName evidence="1">Uncharacterized protein</fullName>
    </submittedName>
</protein>
<evidence type="ECO:0000313" key="2">
    <source>
        <dbReference type="Proteomes" id="UP000242310"/>
    </source>
</evidence>
<sequence length="147" mass="16919">MCNTGAYHVNVPAGLLQWLNQQAREEEAWLGRFFVSVLYKISRHDTIRHDGDGLLHRRFWVGIEAAFGVKMLPNQRAKPSDVQLYEFFHQVAAEEGWLQSDGKYYQLTEKGRGFLLQPESSQIALVLEYVWPPAQLEYSLYETSAGI</sequence>
<dbReference type="RefSeq" id="WP_106587784.1">
    <property type="nucleotide sequence ID" value="NZ_PYAV01000003.1"/>
</dbReference>
<gene>
    <name evidence="1" type="ORF">B0H94_10363</name>
</gene>
<proteinExistence type="predicted"/>
<dbReference type="EMBL" id="PYAV01000003">
    <property type="protein sequence ID" value="PSL50452.1"/>
    <property type="molecule type" value="Genomic_DNA"/>
</dbReference>
<dbReference type="OrthoDB" id="2867593at2"/>
<dbReference type="AlphaFoldDB" id="A0A2P8HW39"/>
<keyword evidence="2" id="KW-1185">Reference proteome</keyword>
<organism evidence="1 2">
    <name type="scientific">Salsuginibacillus halophilus</name>
    <dbReference type="NCBI Taxonomy" id="517424"/>
    <lineage>
        <taxon>Bacteria</taxon>
        <taxon>Bacillati</taxon>
        <taxon>Bacillota</taxon>
        <taxon>Bacilli</taxon>
        <taxon>Bacillales</taxon>
        <taxon>Bacillaceae</taxon>
        <taxon>Salsuginibacillus</taxon>
    </lineage>
</organism>
<accession>A0A2P8HW39</accession>